<evidence type="ECO:0000313" key="2">
    <source>
        <dbReference type="Proteomes" id="UP000502433"/>
    </source>
</evidence>
<dbReference type="Proteomes" id="UP000502433">
    <property type="component" value="Chromosome"/>
</dbReference>
<dbReference type="CDD" id="cd02980">
    <property type="entry name" value="TRX_Fd_family"/>
    <property type="match status" value="1"/>
</dbReference>
<dbReference type="EMBL" id="CP051206">
    <property type="protein sequence ID" value="QJB46157.1"/>
    <property type="molecule type" value="Genomic_DNA"/>
</dbReference>
<dbReference type="Gene3D" id="3.40.30.10">
    <property type="entry name" value="Glutaredoxin"/>
    <property type="match status" value="1"/>
</dbReference>
<organism evidence="1 2">
    <name type="scientific">Dolichospermum flos-aquae CCAP 1403/13F</name>
    <dbReference type="NCBI Taxonomy" id="315271"/>
    <lineage>
        <taxon>Bacteria</taxon>
        <taxon>Bacillati</taxon>
        <taxon>Cyanobacteriota</taxon>
        <taxon>Cyanophyceae</taxon>
        <taxon>Nostocales</taxon>
        <taxon>Aphanizomenonaceae</taxon>
        <taxon>Dolichospermum</taxon>
    </lineage>
</organism>
<gene>
    <name evidence="1" type="ORF">HGD76_20255</name>
</gene>
<dbReference type="KEGG" id="dfs:HGD76_20255"/>
<sequence length="183" mass="20022">MGEKYLALSELNIEGQFLGFAGKKTGKYKHLQLGIAGGNIKIKIPKNLRCSIGLSLVPGEQIHIDGISKLNPRNRKLKLEAYQIQAVGFCLIKNPLPLPLPQPKAKIMVCQKSGCLKRGGKGLLSDLEKTLGDRGLSDKVTIEHTDCQKRCSSAPNCVLMLGKKQYKKVHPEAIASLLENHLS</sequence>
<accession>A0A6H2C3R1</accession>
<protein>
    <submittedName>
        <fullName evidence="1">(2Fe-2S) ferredoxin domain-containing protein</fullName>
    </submittedName>
</protein>
<dbReference type="SUPFAM" id="SSF52833">
    <property type="entry name" value="Thioredoxin-like"/>
    <property type="match status" value="1"/>
</dbReference>
<dbReference type="Pfam" id="PF01257">
    <property type="entry name" value="2Fe-2S_thioredx"/>
    <property type="match status" value="1"/>
</dbReference>
<reference evidence="1 2" key="2">
    <citation type="submission" date="2020-04" db="EMBL/GenBank/DDBJ databases">
        <authorList>
            <person name="Fomenkov A."/>
            <person name="Anton B.P."/>
            <person name="Roberts R.J."/>
        </authorList>
    </citation>
    <scope>NUCLEOTIDE SEQUENCE [LARGE SCALE GENOMIC DNA]</scope>
    <source>
        <strain evidence="1 2">CCAP 1403/13f</strain>
    </source>
</reference>
<reference evidence="1 2" key="1">
    <citation type="submission" date="2020-04" db="EMBL/GenBank/DDBJ databases">
        <title>Genome-Wide Identification of 5-Methylcytosine Sites in Bacterial Genomes By High-Throughput Sequencing of MspJI Restriction Fragments.</title>
        <authorList>
            <person name="Wu V."/>
        </authorList>
    </citation>
    <scope>NUCLEOTIDE SEQUENCE [LARGE SCALE GENOMIC DNA]</scope>
    <source>
        <strain evidence="1 2">CCAP 1403/13f</strain>
    </source>
</reference>
<proteinExistence type="predicted"/>
<dbReference type="RefSeq" id="WP_168696834.1">
    <property type="nucleotide sequence ID" value="NZ_CP051206.1"/>
</dbReference>
<dbReference type="InterPro" id="IPR036249">
    <property type="entry name" value="Thioredoxin-like_sf"/>
</dbReference>
<name>A0A6H2C3R1_DOLFA</name>
<evidence type="ECO:0000313" key="1">
    <source>
        <dbReference type="EMBL" id="QJB46157.1"/>
    </source>
</evidence>
<dbReference type="AlphaFoldDB" id="A0A6H2C3R1"/>